<dbReference type="EMBL" id="MN739945">
    <property type="protein sequence ID" value="QHT79098.1"/>
    <property type="molecule type" value="Genomic_DNA"/>
</dbReference>
<feature type="region of interest" description="Disordered" evidence="1">
    <location>
        <begin position="874"/>
        <end position="903"/>
    </location>
</feature>
<feature type="compositionally biased region" description="Basic and acidic residues" evidence="1">
    <location>
        <begin position="786"/>
        <end position="797"/>
    </location>
</feature>
<accession>A0A6C0HER4</accession>
<evidence type="ECO:0000256" key="1">
    <source>
        <dbReference type="SAM" id="MobiDB-lite"/>
    </source>
</evidence>
<name>A0A6C0HER4_9ZZZZ</name>
<dbReference type="AlphaFoldDB" id="A0A6C0HER4"/>
<dbReference type="CDD" id="cd20336">
    <property type="entry name" value="Rcat_RBR"/>
    <property type="match status" value="1"/>
</dbReference>
<protein>
    <submittedName>
        <fullName evidence="2">Uncharacterized protein</fullName>
    </submittedName>
</protein>
<feature type="compositionally biased region" description="Basic residues" evidence="1">
    <location>
        <begin position="885"/>
        <end position="897"/>
    </location>
</feature>
<dbReference type="Pfam" id="PF26128">
    <property type="entry name" value="Gad2"/>
    <property type="match status" value="1"/>
</dbReference>
<feature type="region of interest" description="Disordered" evidence="1">
    <location>
        <begin position="786"/>
        <end position="825"/>
    </location>
</feature>
<reference evidence="2" key="1">
    <citation type="journal article" date="2020" name="Nature">
        <title>Giant virus diversity and host interactions through global metagenomics.</title>
        <authorList>
            <person name="Schulz F."/>
            <person name="Roux S."/>
            <person name="Paez-Espino D."/>
            <person name="Jungbluth S."/>
            <person name="Walsh D.A."/>
            <person name="Denef V.J."/>
            <person name="McMahon K.D."/>
            <person name="Konstantinidis K.T."/>
            <person name="Eloe-Fadrosh E.A."/>
            <person name="Kyrpides N.C."/>
            <person name="Woyke T."/>
        </authorList>
    </citation>
    <scope>NUCLEOTIDE SEQUENCE</scope>
    <source>
        <strain evidence="2">GVMAG-M-3300023179-97</strain>
    </source>
</reference>
<organism evidence="2">
    <name type="scientific">viral metagenome</name>
    <dbReference type="NCBI Taxonomy" id="1070528"/>
    <lineage>
        <taxon>unclassified sequences</taxon>
        <taxon>metagenomes</taxon>
        <taxon>organismal metagenomes</taxon>
    </lineage>
</organism>
<evidence type="ECO:0000313" key="2">
    <source>
        <dbReference type="EMBL" id="QHT79098.1"/>
    </source>
</evidence>
<proteinExistence type="predicted"/>
<sequence length="929" mass="106781">MAQQVDEWTPKVLNALERSLGLQANRLIEVMKETGAILAGGFVLQSIVKYYDERLQYDLDIYVPYQNVRKFLEKCIVQTNPDGSLIRKKDRILQDFINSYRRYDASIYCRSFLRKNGIRRVHTFSNITRIDFTEPKLLFSVDIMSVRKRRTPVEVCSNFDLTFCQVWFNGTTVFATHPEHIRQKAGFLQGDYIQALLSGNEFLKTRIKKYKRRGFKITYDPSVTKHSIPSIDEIIGNNICLEEKPIEERLPIWFQRIATKWLLMNKKQQSSFYIPLQNKPHGNLQLFLDSTTEVQSSIDKGIIEGAISISDEIPYEIREDEGYDSEDMDGPKLAQLAVEKYVSKEKELSPVPIQPDIVLYRSLFLLLEKQFSKHKKNNNFTDKIYEDYNLEDKYSKDSFYDVYNNFRFMYQYEYRPEIIAKLYKQVKVFGDYLLDHCTTEGDDFYGGTGRLYHIHNHPIDQGITSESLEGYLEEFKQLADTTKGIPCYYRPECEQLISLRTIETIVSPGYFKNFAKRGSPKMGIDTILPIYDATLSNTKIYAEGFGDEYSETMCPFCLQPISRNAGCNYMTHDNINKLPESAIPYCDKNLVAQSILDSYKRKGRDLLEHPDLPLHIEICVECGRPCSGHQHFDINSEEPALLPDNHDYSKCSGGGRPELFARIMAVRDVYKYGGIKDPKQERLVAAWAADAAARDPIYLARGAALAAKEPDQRAFNVKVPAIKKYKSKAYKDVSKNKANAATKEAKNSMANVSEAPSKTAVWVKVWVDAISAVKIFDEDLARQTAEQARETAEKTPAEEFNIPDTSVNDMADTPENDTHVNNKNYLSYSEDGKSLLDKFIETGISEAEAEAELEHEHELESDYENNLSVENKNIASPINFEGGNRKKSRKNRNKKITKNIPSSINYKQDTNTRRKRKLRIKTRRNTIPM</sequence>